<dbReference type="Ensembl" id="ENSCVAT00000005773.1">
    <property type="protein sequence ID" value="ENSCVAP00000005981.1"/>
    <property type="gene ID" value="ENSCVAG00000007493.1"/>
</dbReference>
<dbReference type="InterPro" id="IPR036426">
    <property type="entry name" value="Bulb-type_lectin_dom_sf"/>
</dbReference>
<dbReference type="GeneTree" id="ENSGT00940000182334"/>
<sequence length="108" mass="12142">MPLHLLPGADNLSGEGEWKKGFCNSLPYDGRRWLTTCGSDAVGLIMQEDCNLVMYNKSNRPKWASDTYTPGSHVCHLQLSDDGKLQLHTDLLLLWSNSVSNSVTFWEK</sequence>
<accession>A0A3Q2CKT6</accession>
<evidence type="ECO:0000259" key="1">
    <source>
        <dbReference type="PROSITE" id="PS50927"/>
    </source>
</evidence>
<dbReference type="InterPro" id="IPR001480">
    <property type="entry name" value="Bulb-type_lectin_dom"/>
</dbReference>
<name>A0A3Q2CKT6_CYPVA</name>
<dbReference type="Proteomes" id="UP000265020">
    <property type="component" value="Unassembled WGS sequence"/>
</dbReference>
<keyword evidence="3" id="KW-1185">Reference proteome</keyword>
<dbReference type="SUPFAM" id="SSF51110">
    <property type="entry name" value="alpha-D-mannose-specific plant lectins"/>
    <property type="match status" value="1"/>
</dbReference>
<dbReference type="Gene3D" id="2.90.10.10">
    <property type="entry name" value="Bulb-type lectin domain"/>
    <property type="match status" value="1"/>
</dbReference>
<dbReference type="AlphaFoldDB" id="A0A3Q2CKT6"/>
<reference evidence="2" key="2">
    <citation type="submission" date="2025-09" db="UniProtKB">
        <authorList>
            <consortium name="Ensembl"/>
        </authorList>
    </citation>
    <scope>IDENTIFICATION</scope>
</reference>
<reference evidence="2" key="1">
    <citation type="submission" date="2025-08" db="UniProtKB">
        <authorList>
            <consortium name="Ensembl"/>
        </authorList>
    </citation>
    <scope>IDENTIFICATION</scope>
</reference>
<organism evidence="2 3">
    <name type="scientific">Cyprinodon variegatus</name>
    <name type="common">Sheepshead minnow</name>
    <dbReference type="NCBI Taxonomy" id="28743"/>
    <lineage>
        <taxon>Eukaryota</taxon>
        <taxon>Metazoa</taxon>
        <taxon>Chordata</taxon>
        <taxon>Craniata</taxon>
        <taxon>Vertebrata</taxon>
        <taxon>Euteleostomi</taxon>
        <taxon>Actinopterygii</taxon>
        <taxon>Neopterygii</taxon>
        <taxon>Teleostei</taxon>
        <taxon>Neoteleostei</taxon>
        <taxon>Acanthomorphata</taxon>
        <taxon>Ovalentaria</taxon>
        <taxon>Atherinomorphae</taxon>
        <taxon>Cyprinodontiformes</taxon>
        <taxon>Cyprinodontidae</taxon>
        <taxon>Cyprinodon</taxon>
    </lineage>
</organism>
<evidence type="ECO:0000313" key="3">
    <source>
        <dbReference type="Proteomes" id="UP000265020"/>
    </source>
</evidence>
<feature type="domain" description="Bulb-type lectin" evidence="1">
    <location>
        <begin position="19"/>
        <end position="108"/>
    </location>
</feature>
<evidence type="ECO:0000313" key="2">
    <source>
        <dbReference type="Ensembl" id="ENSCVAP00000005981.1"/>
    </source>
</evidence>
<dbReference type="PROSITE" id="PS50927">
    <property type="entry name" value="BULB_LECTIN"/>
    <property type="match status" value="1"/>
</dbReference>
<protein>
    <recommendedName>
        <fullName evidence="1">Bulb-type lectin domain-containing protein</fullName>
    </recommendedName>
</protein>
<proteinExistence type="predicted"/>